<reference evidence="1 2" key="1">
    <citation type="journal article" date="2018" name="Front. Microbiol.">
        <title>Genome-Wide Analysis of Corynespora cassiicola Leaf Fall Disease Putative Effectors.</title>
        <authorList>
            <person name="Lopez D."/>
            <person name="Ribeiro S."/>
            <person name="Label P."/>
            <person name="Fumanal B."/>
            <person name="Venisse J.S."/>
            <person name="Kohler A."/>
            <person name="de Oliveira R.R."/>
            <person name="Labutti K."/>
            <person name="Lipzen A."/>
            <person name="Lail K."/>
            <person name="Bauer D."/>
            <person name="Ohm R.A."/>
            <person name="Barry K.W."/>
            <person name="Spatafora J."/>
            <person name="Grigoriev I.V."/>
            <person name="Martin F.M."/>
            <person name="Pujade-Renaud V."/>
        </authorList>
    </citation>
    <scope>NUCLEOTIDE SEQUENCE [LARGE SCALE GENOMIC DNA]</scope>
    <source>
        <strain evidence="1 2">Philippines</strain>
    </source>
</reference>
<sequence length="59" mass="6600">MRVWTRTRLLSFSHSTSACMIDHQSFGIIYVFHKAEFHPVMVDSEPNAATSAVVVADTC</sequence>
<keyword evidence="2" id="KW-1185">Reference proteome</keyword>
<dbReference type="AlphaFoldDB" id="A0A2T2P435"/>
<evidence type="ECO:0000313" key="1">
    <source>
        <dbReference type="EMBL" id="PSN72412.1"/>
    </source>
</evidence>
<dbReference type="EMBL" id="KZ678130">
    <property type="protein sequence ID" value="PSN72412.1"/>
    <property type="molecule type" value="Genomic_DNA"/>
</dbReference>
<organism evidence="1 2">
    <name type="scientific">Corynespora cassiicola Philippines</name>
    <dbReference type="NCBI Taxonomy" id="1448308"/>
    <lineage>
        <taxon>Eukaryota</taxon>
        <taxon>Fungi</taxon>
        <taxon>Dikarya</taxon>
        <taxon>Ascomycota</taxon>
        <taxon>Pezizomycotina</taxon>
        <taxon>Dothideomycetes</taxon>
        <taxon>Pleosporomycetidae</taxon>
        <taxon>Pleosporales</taxon>
        <taxon>Corynesporascaceae</taxon>
        <taxon>Corynespora</taxon>
    </lineage>
</organism>
<proteinExistence type="predicted"/>
<protein>
    <submittedName>
        <fullName evidence="1">Uncharacterized protein</fullName>
    </submittedName>
</protein>
<accession>A0A2T2P435</accession>
<gene>
    <name evidence="1" type="ORF">BS50DRAFT_569904</name>
</gene>
<name>A0A2T2P435_CORCC</name>
<dbReference type="PROSITE" id="PS51257">
    <property type="entry name" value="PROKAR_LIPOPROTEIN"/>
    <property type="match status" value="1"/>
</dbReference>
<evidence type="ECO:0000313" key="2">
    <source>
        <dbReference type="Proteomes" id="UP000240883"/>
    </source>
</evidence>
<dbReference type="Proteomes" id="UP000240883">
    <property type="component" value="Unassembled WGS sequence"/>
</dbReference>